<feature type="transmembrane region" description="Helical" evidence="6">
    <location>
        <begin position="239"/>
        <end position="259"/>
    </location>
</feature>
<evidence type="ECO:0000256" key="4">
    <source>
        <dbReference type="ARBA" id="ARBA00022989"/>
    </source>
</evidence>
<evidence type="ECO:0000256" key="6">
    <source>
        <dbReference type="SAM" id="Phobius"/>
    </source>
</evidence>
<keyword evidence="4 6" id="KW-1133">Transmembrane helix</keyword>
<name>M1V6Q5_CYAM1</name>
<feature type="domain" description="VTT" evidence="7">
    <location>
        <begin position="141"/>
        <end position="258"/>
    </location>
</feature>
<dbReference type="RefSeq" id="XP_005535425.1">
    <property type="nucleotide sequence ID" value="XM_005535368.1"/>
</dbReference>
<sequence length="334" mass="36334">MAFQVFIGSGRRSTSRLGLCRTVVKSRPRSSVCAIKRAARTPRACAWVTNEASVTAPGTKGVQSIESETVQNKNTRIKWFLGAGVLFCVVVVFYQLGHQPWVHARFSSLVQRLVTLADQHGPGKIAAAFALLHFVAIVLCFPASALIEVAAGYTLGFPLGFLSMHLSKLGAAIACFILGRTVLYGYVQKQCQRFPRFRYWLDIVRREGPSMMLYMRLSPVPSFINNYLLAAVGVRFSDFLWTTTLGIVPGLLPLVGAGVGARDLSLLSMGADGALPKAATVPSWAHTLRLGSTIVGAVLLVGFLVRLYRQRIEARSQVLAKEPVGEDSADRGPR</sequence>
<feature type="transmembrane region" description="Helical" evidence="6">
    <location>
        <begin position="213"/>
        <end position="232"/>
    </location>
</feature>
<keyword evidence="5 6" id="KW-0472">Membrane</keyword>
<reference evidence="8 9" key="1">
    <citation type="journal article" date="2004" name="Nature">
        <title>Genome sequence of the ultrasmall unicellular red alga Cyanidioschyzon merolae 10D.</title>
        <authorList>
            <person name="Matsuzaki M."/>
            <person name="Misumi O."/>
            <person name="Shin-i T."/>
            <person name="Maruyama S."/>
            <person name="Takahara M."/>
            <person name="Miyagishima S."/>
            <person name="Mori T."/>
            <person name="Nishida K."/>
            <person name="Yagisawa F."/>
            <person name="Nishida K."/>
            <person name="Yoshida Y."/>
            <person name="Nishimura Y."/>
            <person name="Nakao S."/>
            <person name="Kobayashi T."/>
            <person name="Momoyama Y."/>
            <person name="Higashiyama T."/>
            <person name="Minoda A."/>
            <person name="Sano M."/>
            <person name="Nomoto H."/>
            <person name="Oishi K."/>
            <person name="Hayashi H."/>
            <person name="Ohta F."/>
            <person name="Nishizaka S."/>
            <person name="Haga S."/>
            <person name="Miura S."/>
            <person name="Morishita T."/>
            <person name="Kabeya Y."/>
            <person name="Terasawa K."/>
            <person name="Suzuki Y."/>
            <person name="Ishii Y."/>
            <person name="Asakawa S."/>
            <person name="Takano H."/>
            <person name="Ohta N."/>
            <person name="Kuroiwa H."/>
            <person name="Tanaka K."/>
            <person name="Shimizu N."/>
            <person name="Sugano S."/>
            <person name="Sato N."/>
            <person name="Nozaki H."/>
            <person name="Ogasawara N."/>
            <person name="Kohara Y."/>
            <person name="Kuroiwa T."/>
        </authorList>
    </citation>
    <scope>NUCLEOTIDE SEQUENCE [LARGE SCALE GENOMIC DNA]</scope>
    <source>
        <strain evidence="8 9">10D</strain>
    </source>
</reference>
<comment type="subcellular location">
    <subcellularLocation>
        <location evidence="1">Cell membrane</location>
        <topology evidence="1">Multi-pass membrane protein</topology>
    </subcellularLocation>
</comment>
<dbReference type="EMBL" id="AP006486">
    <property type="protein sequence ID" value="BAM79139.1"/>
    <property type="molecule type" value="Genomic_DNA"/>
</dbReference>
<reference evidence="8 9" key="2">
    <citation type="journal article" date="2007" name="BMC Biol.">
        <title>A 100%-complete sequence reveals unusually simple genomic features in the hot-spring red alga Cyanidioschyzon merolae.</title>
        <authorList>
            <person name="Nozaki H."/>
            <person name="Takano H."/>
            <person name="Misumi O."/>
            <person name="Terasawa K."/>
            <person name="Matsuzaki M."/>
            <person name="Maruyama S."/>
            <person name="Nishida K."/>
            <person name="Yagisawa F."/>
            <person name="Yoshida Y."/>
            <person name="Fujiwara T."/>
            <person name="Takio S."/>
            <person name="Tamura K."/>
            <person name="Chung S.J."/>
            <person name="Nakamura S."/>
            <person name="Kuroiwa H."/>
            <person name="Tanaka K."/>
            <person name="Sato N."/>
            <person name="Kuroiwa T."/>
        </authorList>
    </citation>
    <scope>NUCLEOTIDE SEQUENCE [LARGE SCALE GENOMIC DNA]</scope>
    <source>
        <strain evidence="8 9">10D</strain>
    </source>
</reference>
<dbReference type="HOGENOM" id="CLU_832512_0_0_1"/>
<feature type="transmembrane region" description="Helical" evidence="6">
    <location>
        <begin position="125"/>
        <end position="157"/>
    </location>
</feature>
<keyword evidence="3 6" id="KW-0812">Transmembrane</keyword>
<dbReference type="Pfam" id="PF09335">
    <property type="entry name" value="VTT_dom"/>
    <property type="match status" value="1"/>
</dbReference>
<evidence type="ECO:0000256" key="1">
    <source>
        <dbReference type="ARBA" id="ARBA00004651"/>
    </source>
</evidence>
<protein>
    <recommendedName>
        <fullName evidence="7">VTT domain-containing protein</fullName>
    </recommendedName>
</protein>
<evidence type="ECO:0000256" key="2">
    <source>
        <dbReference type="ARBA" id="ARBA00022475"/>
    </source>
</evidence>
<dbReference type="AlphaFoldDB" id="M1V6Q5"/>
<dbReference type="PANTHER" id="PTHR12677">
    <property type="entry name" value="GOLGI APPARATUS MEMBRANE PROTEIN TVP38-RELATED"/>
    <property type="match status" value="1"/>
</dbReference>
<dbReference type="InterPro" id="IPR015414">
    <property type="entry name" value="TMEM64"/>
</dbReference>
<feature type="transmembrane region" description="Helical" evidence="6">
    <location>
        <begin position="169"/>
        <end position="187"/>
    </location>
</feature>
<dbReference type="eggNOG" id="KOG3140">
    <property type="taxonomic scope" value="Eukaryota"/>
</dbReference>
<accession>M1V6Q5</accession>
<proteinExistence type="predicted"/>
<evidence type="ECO:0000256" key="3">
    <source>
        <dbReference type="ARBA" id="ARBA00022692"/>
    </source>
</evidence>
<feature type="transmembrane region" description="Helical" evidence="6">
    <location>
        <begin position="290"/>
        <end position="308"/>
    </location>
</feature>
<dbReference type="OrthoDB" id="166803at2759"/>
<feature type="transmembrane region" description="Helical" evidence="6">
    <location>
        <begin position="79"/>
        <end position="97"/>
    </location>
</feature>
<dbReference type="GO" id="GO:0005886">
    <property type="term" value="C:plasma membrane"/>
    <property type="evidence" value="ECO:0007669"/>
    <property type="project" value="UniProtKB-SubCell"/>
</dbReference>
<dbReference type="Proteomes" id="UP000007014">
    <property type="component" value="Chromosome 4"/>
</dbReference>
<gene>
    <name evidence="8" type="ORF">CYME_CMD053C</name>
</gene>
<organism evidence="8 9">
    <name type="scientific">Cyanidioschyzon merolae (strain NIES-3377 / 10D)</name>
    <name type="common">Unicellular red alga</name>
    <dbReference type="NCBI Taxonomy" id="280699"/>
    <lineage>
        <taxon>Eukaryota</taxon>
        <taxon>Rhodophyta</taxon>
        <taxon>Bangiophyceae</taxon>
        <taxon>Cyanidiales</taxon>
        <taxon>Cyanidiaceae</taxon>
        <taxon>Cyanidioschyzon</taxon>
    </lineage>
</organism>
<dbReference type="KEGG" id="cme:CYME_CMD053C"/>
<dbReference type="GeneID" id="16992607"/>
<dbReference type="OMA" id="HERATRW"/>
<dbReference type="Gramene" id="CMD053CT">
    <property type="protein sequence ID" value="CMD053CT"/>
    <property type="gene ID" value="CMD053C"/>
</dbReference>
<keyword evidence="2" id="KW-1003">Cell membrane</keyword>
<evidence type="ECO:0000256" key="5">
    <source>
        <dbReference type="ARBA" id="ARBA00023136"/>
    </source>
</evidence>
<keyword evidence="9" id="KW-1185">Reference proteome</keyword>
<dbReference type="InterPro" id="IPR032816">
    <property type="entry name" value="VTT_dom"/>
</dbReference>
<dbReference type="PANTHER" id="PTHR12677:SF59">
    <property type="entry name" value="GOLGI APPARATUS MEMBRANE PROTEIN TVP38-RELATED"/>
    <property type="match status" value="1"/>
</dbReference>
<evidence type="ECO:0000313" key="8">
    <source>
        <dbReference type="EMBL" id="BAM79139.1"/>
    </source>
</evidence>
<evidence type="ECO:0000259" key="7">
    <source>
        <dbReference type="Pfam" id="PF09335"/>
    </source>
</evidence>
<evidence type="ECO:0000313" key="9">
    <source>
        <dbReference type="Proteomes" id="UP000007014"/>
    </source>
</evidence>